<dbReference type="Proteomes" id="UP001148662">
    <property type="component" value="Unassembled WGS sequence"/>
</dbReference>
<keyword evidence="2" id="KW-1185">Reference proteome</keyword>
<accession>A0ACC1T788</accession>
<organism evidence="1 2">
    <name type="scientific">Phlebia brevispora</name>
    <dbReference type="NCBI Taxonomy" id="194682"/>
    <lineage>
        <taxon>Eukaryota</taxon>
        <taxon>Fungi</taxon>
        <taxon>Dikarya</taxon>
        <taxon>Basidiomycota</taxon>
        <taxon>Agaricomycotina</taxon>
        <taxon>Agaricomycetes</taxon>
        <taxon>Polyporales</taxon>
        <taxon>Meruliaceae</taxon>
        <taxon>Phlebia</taxon>
    </lineage>
</organism>
<dbReference type="EMBL" id="JANHOG010000408">
    <property type="protein sequence ID" value="KAJ3554663.1"/>
    <property type="molecule type" value="Genomic_DNA"/>
</dbReference>
<reference evidence="1" key="1">
    <citation type="submission" date="2022-07" db="EMBL/GenBank/DDBJ databases">
        <title>Genome Sequence of Phlebia brevispora.</title>
        <authorList>
            <person name="Buettner E."/>
        </authorList>
    </citation>
    <scope>NUCLEOTIDE SEQUENCE</scope>
    <source>
        <strain evidence="1">MPL23</strain>
    </source>
</reference>
<comment type="caution">
    <text evidence="1">The sequence shown here is derived from an EMBL/GenBank/DDBJ whole genome shotgun (WGS) entry which is preliminary data.</text>
</comment>
<evidence type="ECO:0000313" key="2">
    <source>
        <dbReference type="Proteomes" id="UP001148662"/>
    </source>
</evidence>
<sequence length="129" mass="13572">MQETTTESTTGYASALSSSAGSSAENLPSAGVAEANLASMEINSTASETVVTITKTVKRTYSVDGGVPEVVEHTISQDFDAKEDSDDFIQDLMTMGWVPRGRNVGPSAVSKPKPPVGPIFKPVQTRPPK</sequence>
<name>A0ACC1T788_9APHY</name>
<protein>
    <submittedName>
        <fullName evidence="1">Uncharacterized protein</fullName>
    </submittedName>
</protein>
<gene>
    <name evidence="1" type="ORF">NM688_g2991</name>
</gene>
<proteinExistence type="predicted"/>
<evidence type="ECO:0000313" key="1">
    <source>
        <dbReference type="EMBL" id="KAJ3554663.1"/>
    </source>
</evidence>